<dbReference type="Pfam" id="PF02706">
    <property type="entry name" value="Wzz"/>
    <property type="match status" value="1"/>
</dbReference>
<evidence type="ECO:0000313" key="10">
    <source>
        <dbReference type="Proteomes" id="UP001596113"/>
    </source>
</evidence>
<dbReference type="EMBL" id="JBHSMI010000028">
    <property type="protein sequence ID" value="MFC5405019.1"/>
    <property type="molecule type" value="Genomic_DNA"/>
</dbReference>
<feature type="transmembrane region" description="Helical" evidence="7">
    <location>
        <begin position="20"/>
        <end position="41"/>
    </location>
</feature>
<dbReference type="Proteomes" id="UP001596113">
    <property type="component" value="Unassembled WGS sequence"/>
</dbReference>
<keyword evidence="4 7" id="KW-0812">Transmembrane</keyword>
<dbReference type="PANTHER" id="PTHR32309">
    <property type="entry name" value="TYROSINE-PROTEIN KINASE"/>
    <property type="match status" value="1"/>
</dbReference>
<keyword evidence="10" id="KW-1185">Reference proteome</keyword>
<feature type="domain" description="Polysaccharide chain length determinant N-terminal" evidence="8">
    <location>
        <begin position="13"/>
        <end position="103"/>
    </location>
</feature>
<keyword evidence="6 7" id="KW-0472">Membrane</keyword>
<accession>A0ABW0HWS9</accession>
<comment type="subcellular location">
    <subcellularLocation>
        <location evidence="1">Cell membrane</location>
        <topology evidence="1">Multi-pass membrane protein</topology>
    </subcellularLocation>
</comment>
<evidence type="ECO:0000259" key="8">
    <source>
        <dbReference type="Pfam" id="PF02706"/>
    </source>
</evidence>
<reference evidence="10" key="1">
    <citation type="journal article" date="2019" name="Int. J. Syst. Evol. Microbiol.">
        <title>The Global Catalogue of Microorganisms (GCM) 10K type strain sequencing project: providing services to taxonomists for standard genome sequencing and annotation.</title>
        <authorList>
            <consortium name="The Broad Institute Genomics Platform"/>
            <consortium name="The Broad Institute Genome Sequencing Center for Infectious Disease"/>
            <person name="Wu L."/>
            <person name="Ma J."/>
        </authorList>
    </citation>
    <scope>NUCLEOTIDE SEQUENCE [LARGE SCALE GENOMIC DNA]</scope>
    <source>
        <strain evidence="10">CGMCC 1.18575</strain>
    </source>
</reference>
<evidence type="ECO:0000256" key="1">
    <source>
        <dbReference type="ARBA" id="ARBA00004651"/>
    </source>
</evidence>
<gene>
    <name evidence="9" type="ORF">ACFPOF_19935</name>
</gene>
<feature type="transmembrane region" description="Helical" evidence="7">
    <location>
        <begin position="188"/>
        <end position="209"/>
    </location>
</feature>
<dbReference type="PANTHER" id="PTHR32309:SF31">
    <property type="entry name" value="CAPSULAR EXOPOLYSACCHARIDE FAMILY"/>
    <property type="match status" value="1"/>
</dbReference>
<proteinExistence type="inferred from homology"/>
<evidence type="ECO:0000256" key="4">
    <source>
        <dbReference type="ARBA" id="ARBA00022692"/>
    </source>
</evidence>
<dbReference type="InterPro" id="IPR003856">
    <property type="entry name" value="LPS_length_determ_N"/>
</dbReference>
<name>A0ABW0HWS9_9BACL</name>
<comment type="similarity">
    <text evidence="2">Belongs to the CpsC/CapA family.</text>
</comment>
<evidence type="ECO:0000256" key="3">
    <source>
        <dbReference type="ARBA" id="ARBA00022475"/>
    </source>
</evidence>
<dbReference type="RefSeq" id="WP_378135832.1">
    <property type="nucleotide sequence ID" value="NZ_JBHSMI010000028.1"/>
</dbReference>
<evidence type="ECO:0000256" key="6">
    <source>
        <dbReference type="ARBA" id="ARBA00023136"/>
    </source>
</evidence>
<evidence type="ECO:0000256" key="7">
    <source>
        <dbReference type="SAM" id="Phobius"/>
    </source>
</evidence>
<organism evidence="9 10">
    <name type="scientific">Cohnella soli</name>
    <dbReference type="NCBI Taxonomy" id="425005"/>
    <lineage>
        <taxon>Bacteria</taxon>
        <taxon>Bacillati</taxon>
        <taxon>Bacillota</taxon>
        <taxon>Bacilli</taxon>
        <taxon>Bacillales</taxon>
        <taxon>Paenibacillaceae</taxon>
        <taxon>Cohnella</taxon>
    </lineage>
</organism>
<evidence type="ECO:0000313" key="9">
    <source>
        <dbReference type="EMBL" id="MFC5405019.1"/>
    </source>
</evidence>
<protein>
    <submittedName>
        <fullName evidence="9">YveK family protein</fullName>
    </submittedName>
</protein>
<evidence type="ECO:0000256" key="2">
    <source>
        <dbReference type="ARBA" id="ARBA00006683"/>
    </source>
</evidence>
<evidence type="ECO:0000256" key="5">
    <source>
        <dbReference type="ARBA" id="ARBA00022989"/>
    </source>
</evidence>
<keyword evidence="3" id="KW-1003">Cell membrane</keyword>
<dbReference type="InterPro" id="IPR050445">
    <property type="entry name" value="Bact_polysacc_biosynth/exp"/>
</dbReference>
<keyword evidence="5 7" id="KW-1133">Transmembrane helix</keyword>
<sequence>MELRDAGEPQEPELKQYVKLLWKRMWLIGLMMLMFGGAVFVQHSLYSSPRYEATAKIIVSTTKTAAEAVRGVDASQIASDIMLIDTYKEILTTPDIMEEVVEKHPEFGLTAEQIGKKLKVSSSEKSQVMSLAIEDASAPRAVAIVNAVTEVFRQEIPKILNVDNVSLLSEAKMSDQTPNLSLSLTKKLVIAFLFAIVVSVAIVFLWEYWDDKVREEKDVLSYLGKPMLARVGKIKPSELRMVDDANSKNMAGDSVHVGVNQ</sequence>
<comment type="caution">
    <text evidence="9">The sequence shown here is derived from an EMBL/GenBank/DDBJ whole genome shotgun (WGS) entry which is preliminary data.</text>
</comment>